<dbReference type="Pfam" id="PF06814">
    <property type="entry name" value="GOST_TM"/>
    <property type="match status" value="1"/>
</dbReference>
<dbReference type="GO" id="GO:0005794">
    <property type="term" value="C:Golgi apparatus"/>
    <property type="evidence" value="ECO:0007669"/>
    <property type="project" value="TreeGrafter"/>
</dbReference>
<sequence length="430" mass="48808">MIVVLLLVLHFIAPSAADIVSLNIRSSGQHKIRLSEFVFSDTGHVSFEISSVSVTSSTSQTDTSRIGFFLLSHGLLNEYFLEFKRNPSLCVLNNKFISLLFTFQNLRSSFNTSYPVSSPGVYSLYFANCNRQSLVSFDGRTELYNLDDGTTKDYLSAGLTHLPSVYFIFSVLYLSFLGFWISVCVKNQRRFHMIHLLMGVLLVITIGHFICAEVDLHYQKVTGTRQGMDVLVYIFQVVRCVLLYTLIALIGMGWCLWNPFLHAKEKLFLLIVILLQVLANVCSIKGGVTGLYNEDQLNNWQLDFISIDCVFCLAIFVPFVGSLILLKKTCETDRNAARNMANLGSFVLLVFAYVLFTRIIVSAFATFVVYKNPWMINAAEETVSLVFCMVMFYLFRPYVEDEEADEDEKATGMVDEEFGLMTPLLIFRSW</sequence>
<protein>
    <submittedName>
        <fullName evidence="10">Uncharacterized protein</fullName>
    </submittedName>
</protein>
<comment type="subcellular location">
    <subcellularLocation>
        <location evidence="1">Membrane</location>
        <topology evidence="1">Multi-pass membrane protein</topology>
    </subcellularLocation>
</comment>
<evidence type="ECO:0000256" key="1">
    <source>
        <dbReference type="ARBA" id="ARBA00004141"/>
    </source>
</evidence>
<evidence type="ECO:0000256" key="3">
    <source>
        <dbReference type="ARBA" id="ARBA00022729"/>
    </source>
</evidence>
<dbReference type="Pfam" id="PF21904">
    <property type="entry name" value="CAND6-7_N"/>
    <property type="match status" value="1"/>
</dbReference>
<feature type="transmembrane region" description="Helical" evidence="6">
    <location>
        <begin position="230"/>
        <end position="255"/>
    </location>
</feature>
<evidence type="ECO:0000259" key="9">
    <source>
        <dbReference type="Pfam" id="PF21904"/>
    </source>
</evidence>
<keyword evidence="4 6" id="KW-1133">Transmembrane helix</keyword>
<keyword evidence="2 6" id="KW-0812">Transmembrane</keyword>
<evidence type="ECO:0000313" key="10">
    <source>
        <dbReference type="EMBL" id="CAI9281615.1"/>
    </source>
</evidence>
<name>A0AA35YWL6_LACSI</name>
<gene>
    <name evidence="10" type="ORF">LSALG_LOCUS21303</name>
</gene>
<proteinExistence type="predicted"/>
<dbReference type="AlphaFoldDB" id="A0AA35YWL6"/>
<evidence type="ECO:0000313" key="11">
    <source>
        <dbReference type="Proteomes" id="UP001177003"/>
    </source>
</evidence>
<feature type="transmembrane region" description="Helical" evidence="6">
    <location>
        <begin position="165"/>
        <end position="185"/>
    </location>
</feature>
<organism evidence="10 11">
    <name type="scientific">Lactuca saligna</name>
    <name type="common">Willowleaf lettuce</name>
    <dbReference type="NCBI Taxonomy" id="75948"/>
    <lineage>
        <taxon>Eukaryota</taxon>
        <taxon>Viridiplantae</taxon>
        <taxon>Streptophyta</taxon>
        <taxon>Embryophyta</taxon>
        <taxon>Tracheophyta</taxon>
        <taxon>Spermatophyta</taxon>
        <taxon>Magnoliopsida</taxon>
        <taxon>eudicotyledons</taxon>
        <taxon>Gunneridae</taxon>
        <taxon>Pentapetalae</taxon>
        <taxon>asterids</taxon>
        <taxon>campanulids</taxon>
        <taxon>Asterales</taxon>
        <taxon>Asteraceae</taxon>
        <taxon>Cichorioideae</taxon>
        <taxon>Cichorieae</taxon>
        <taxon>Lactucinae</taxon>
        <taxon>Lactuca</taxon>
    </lineage>
</organism>
<dbReference type="InterPro" id="IPR054103">
    <property type="entry name" value="CAND6-7_N"/>
</dbReference>
<feature type="transmembrane region" description="Helical" evidence="6">
    <location>
        <begin position="304"/>
        <end position="326"/>
    </location>
</feature>
<dbReference type="EMBL" id="OX465080">
    <property type="protein sequence ID" value="CAI9281615.1"/>
    <property type="molecule type" value="Genomic_DNA"/>
</dbReference>
<feature type="transmembrane region" description="Helical" evidence="6">
    <location>
        <begin position="192"/>
        <end position="210"/>
    </location>
</feature>
<feature type="domain" description="GOST seven transmembrane" evidence="8">
    <location>
        <begin position="163"/>
        <end position="397"/>
    </location>
</feature>
<feature type="transmembrane region" description="Helical" evidence="6">
    <location>
        <begin position="346"/>
        <end position="370"/>
    </location>
</feature>
<feature type="transmembrane region" description="Helical" evidence="6">
    <location>
        <begin position="267"/>
        <end position="292"/>
    </location>
</feature>
<keyword evidence="3 7" id="KW-0732">Signal</keyword>
<dbReference type="InterPro" id="IPR009637">
    <property type="entry name" value="GPR107/GPR108-like"/>
</dbReference>
<dbReference type="PANTHER" id="PTHR21229:SF2">
    <property type="entry name" value="RE59932P"/>
    <property type="match status" value="1"/>
</dbReference>
<keyword evidence="11" id="KW-1185">Reference proteome</keyword>
<evidence type="ECO:0000256" key="6">
    <source>
        <dbReference type="SAM" id="Phobius"/>
    </source>
</evidence>
<reference evidence="10" key="1">
    <citation type="submission" date="2023-04" db="EMBL/GenBank/DDBJ databases">
        <authorList>
            <person name="Vijverberg K."/>
            <person name="Xiong W."/>
            <person name="Schranz E."/>
        </authorList>
    </citation>
    <scope>NUCLEOTIDE SEQUENCE</scope>
</reference>
<dbReference type="InterPro" id="IPR053937">
    <property type="entry name" value="GOST_TM"/>
</dbReference>
<feature type="domain" description="CAND6/7 N-terminal" evidence="9">
    <location>
        <begin position="21"/>
        <end position="145"/>
    </location>
</feature>
<evidence type="ECO:0000259" key="8">
    <source>
        <dbReference type="Pfam" id="PF06814"/>
    </source>
</evidence>
<evidence type="ECO:0000256" key="5">
    <source>
        <dbReference type="ARBA" id="ARBA00023136"/>
    </source>
</evidence>
<feature type="transmembrane region" description="Helical" evidence="6">
    <location>
        <begin position="382"/>
        <end position="399"/>
    </location>
</feature>
<feature type="signal peptide" evidence="7">
    <location>
        <begin position="1"/>
        <end position="17"/>
    </location>
</feature>
<evidence type="ECO:0000256" key="7">
    <source>
        <dbReference type="SAM" id="SignalP"/>
    </source>
</evidence>
<dbReference type="Proteomes" id="UP001177003">
    <property type="component" value="Chromosome 4"/>
</dbReference>
<dbReference type="GO" id="GO:0016020">
    <property type="term" value="C:membrane"/>
    <property type="evidence" value="ECO:0007669"/>
    <property type="project" value="UniProtKB-SubCell"/>
</dbReference>
<evidence type="ECO:0000256" key="4">
    <source>
        <dbReference type="ARBA" id="ARBA00022989"/>
    </source>
</evidence>
<keyword evidence="5 6" id="KW-0472">Membrane</keyword>
<evidence type="ECO:0000256" key="2">
    <source>
        <dbReference type="ARBA" id="ARBA00022692"/>
    </source>
</evidence>
<feature type="chain" id="PRO_5041433282" evidence="7">
    <location>
        <begin position="18"/>
        <end position="430"/>
    </location>
</feature>
<accession>A0AA35YWL6</accession>
<dbReference type="PANTHER" id="PTHR21229">
    <property type="entry name" value="LUNG SEVEN TRANSMEMBRANE RECEPTOR"/>
    <property type="match status" value="1"/>
</dbReference>